<evidence type="ECO:0000256" key="2">
    <source>
        <dbReference type="SAM" id="SignalP"/>
    </source>
</evidence>
<keyword evidence="4" id="KW-1185">Reference proteome</keyword>
<accession>A0ABU7TVC3</accession>
<feature type="signal peptide" evidence="2">
    <location>
        <begin position="1"/>
        <end position="20"/>
    </location>
</feature>
<feature type="region of interest" description="Disordered" evidence="1">
    <location>
        <begin position="16"/>
        <end position="105"/>
    </location>
</feature>
<keyword evidence="2" id="KW-0732">Signal</keyword>
<sequence>MMRHALFAIFALVAASPSSAQTSTGPAPIRQPGPPQQVTPGTPAGTVVVPGGSRNSGPGSTAVVAPTGTGATTLTTDSAAGGNAGQPERGVPQVGKGSGDGGGGS</sequence>
<evidence type="ECO:0000256" key="1">
    <source>
        <dbReference type="SAM" id="MobiDB-lite"/>
    </source>
</evidence>
<comment type="caution">
    <text evidence="3">The sequence shown here is derived from an EMBL/GenBank/DDBJ whole genome shotgun (WGS) entry which is preliminary data.</text>
</comment>
<name>A0ABU7TVC3_9HYPH</name>
<proteinExistence type="predicted"/>
<dbReference type="Proteomes" id="UP001355206">
    <property type="component" value="Unassembled WGS sequence"/>
</dbReference>
<reference evidence="3 4" key="1">
    <citation type="journal article" date="2012" name="Genet. Mol. Biol.">
        <title>Analysis of 16S rRNA and mxaF genes revealing insights into Methylobacterium niche-specific plant association.</title>
        <authorList>
            <person name="Dourado M.N."/>
            <person name="Andreote F.D."/>
            <person name="Dini-Andreote F."/>
            <person name="Conti R."/>
            <person name="Araujo J.M."/>
            <person name="Araujo W.L."/>
        </authorList>
    </citation>
    <scope>NUCLEOTIDE SEQUENCE [LARGE SCALE GENOMIC DNA]</scope>
    <source>
        <strain evidence="3 4">TC3-10</strain>
    </source>
</reference>
<evidence type="ECO:0000313" key="3">
    <source>
        <dbReference type="EMBL" id="MEE7493145.1"/>
    </source>
</evidence>
<dbReference type="EMBL" id="MLCA01000011">
    <property type="protein sequence ID" value="MEE7493145.1"/>
    <property type="molecule type" value="Genomic_DNA"/>
</dbReference>
<organism evidence="3 4">
    <name type="scientific">Methylobacterium oryzae</name>
    <dbReference type="NCBI Taxonomy" id="334852"/>
    <lineage>
        <taxon>Bacteria</taxon>
        <taxon>Pseudomonadati</taxon>
        <taxon>Pseudomonadota</taxon>
        <taxon>Alphaproteobacteria</taxon>
        <taxon>Hyphomicrobiales</taxon>
        <taxon>Methylobacteriaceae</taxon>
        <taxon>Methylobacterium</taxon>
    </lineage>
</organism>
<feature type="compositionally biased region" description="Low complexity" evidence="1">
    <location>
        <begin position="38"/>
        <end position="52"/>
    </location>
</feature>
<dbReference type="RefSeq" id="WP_331291379.1">
    <property type="nucleotide sequence ID" value="NZ_MLBR01000007.1"/>
</dbReference>
<protein>
    <submittedName>
        <fullName evidence="3">Uncharacterized protein</fullName>
    </submittedName>
</protein>
<gene>
    <name evidence="3" type="ORF">MOTC310_22865</name>
</gene>
<feature type="compositionally biased region" description="Gly residues" evidence="1">
    <location>
        <begin position="96"/>
        <end position="105"/>
    </location>
</feature>
<feature type="compositionally biased region" description="Low complexity" evidence="1">
    <location>
        <begin position="59"/>
        <end position="81"/>
    </location>
</feature>
<feature type="compositionally biased region" description="Polar residues" evidence="1">
    <location>
        <begin position="16"/>
        <end position="25"/>
    </location>
</feature>
<feature type="chain" id="PRO_5046041382" evidence="2">
    <location>
        <begin position="21"/>
        <end position="105"/>
    </location>
</feature>
<evidence type="ECO:0000313" key="4">
    <source>
        <dbReference type="Proteomes" id="UP001355206"/>
    </source>
</evidence>